<evidence type="ECO:0000313" key="3">
    <source>
        <dbReference type="Proteomes" id="UP000062519"/>
    </source>
</evidence>
<evidence type="ECO:0008006" key="4">
    <source>
        <dbReference type="Google" id="ProtNLM"/>
    </source>
</evidence>
<keyword evidence="1" id="KW-1133">Transmembrane helix</keyword>
<evidence type="ECO:0000313" key="2">
    <source>
        <dbReference type="EMBL" id="AOJ05753.1"/>
    </source>
</evidence>
<organism evidence="2 3">
    <name type="scientific">Burkholderia mayonis</name>
    <dbReference type="NCBI Taxonomy" id="1385591"/>
    <lineage>
        <taxon>Bacteria</taxon>
        <taxon>Pseudomonadati</taxon>
        <taxon>Pseudomonadota</taxon>
        <taxon>Betaproteobacteria</taxon>
        <taxon>Burkholderiales</taxon>
        <taxon>Burkholderiaceae</taxon>
        <taxon>Burkholderia</taxon>
        <taxon>pseudomallei group</taxon>
    </lineage>
</organism>
<dbReference type="RefSeq" id="WP_059474055.1">
    <property type="nucleotide sequence ID" value="NZ_CP013387.1"/>
</dbReference>
<feature type="transmembrane region" description="Helical" evidence="1">
    <location>
        <begin position="61"/>
        <end position="81"/>
    </location>
</feature>
<evidence type="ECO:0000256" key="1">
    <source>
        <dbReference type="SAM" id="Phobius"/>
    </source>
</evidence>
<keyword evidence="1" id="KW-0812">Transmembrane</keyword>
<proteinExistence type="predicted"/>
<feature type="transmembrane region" description="Helical" evidence="1">
    <location>
        <begin position="6"/>
        <end position="23"/>
    </location>
</feature>
<gene>
    <name evidence="2" type="ORF">WS70_22390</name>
</gene>
<keyword evidence="1" id="KW-0472">Membrane</keyword>
<sequence length="180" mass="19541">MYSTFHLPTYVYILFCALVYLGVKRSFPCDVTPTRPLLSPIVFVTLGITSLNTLFPHAGMGADAVAAAGLAAGATVGWLHARRWRLQFNVRQARLLVRLPGDASLLATLMLTFAAETYLHYAVASAKPWVATSTFALLSFALWGLLAGMPLGRAINVVARCIRYANGPRDNDGAYTFDSN</sequence>
<feature type="transmembrane region" description="Helical" evidence="1">
    <location>
        <begin position="35"/>
        <end position="55"/>
    </location>
</feature>
<dbReference type="Proteomes" id="UP000062519">
    <property type="component" value="Chromosome 2"/>
</dbReference>
<dbReference type="AlphaFoldDB" id="A0A1B4FQ17"/>
<protein>
    <recommendedName>
        <fullName evidence="4">DUF1453 domain-containing protein</fullName>
    </recommendedName>
</protein>
<name>A0A1B4FQ17_9BURK</name>
<feature type="transmembrane region" description="Helical" evidence="1">
    <location>
        <begin position="129"/>
        <end position="146"/>
    </location>
</feature>
<reference evidence="2 3" key="1">
    <citation type="submission" date="2015-12" db="EMBL/GenBank/DDBJ databases">
        <title>Diversity of Burkholderia near neighbor genomes.</title>
        <authorList>
            <person name="Sahl J."/>
            <person name="Wagner D."/>
            <person name="Keim P."/>
        </authorList>
    </citation>
    <scope>NUCLEOTIDE SEQUENCE [LARGE SCALE GENOMIC DNA]</scope>
    <source>
        <strain evidence="2 3">BDU6</strain>
    </source>
</reference>
<dbReference type="EMBL" id="CP013387">
    <property type="protein sequence ID" value="AOJ05753.1"/>
    <property type="molecule type" value="Genomic_DNA"/>
</dbReference>
<accession>A0A1B4FQ17</accession>
<feature type="transmembrane region" description="Helical" evidence="1">
    <location>
        <begin position="102"/>
        <end position="123"/>
    </location>
</feature>
<dbReference type="KEGG" id="buu:WS70_22390"/>
<keyword evidence="3" id="KW-1185">Reference proteome</keyword>